<keyword evidence="3" id="KW-1185">Reference proteome</keyword>
<sequence>MATSSAASLEATSTSDSINAASRLATLPEELLSSIAVKLGCDDICHLRLTCRDVEAKSQHEFAMEYFSAKCFMFTTESLKVLVNIAHSPKLRRYLKQVYFITVVFPESPLHCRSGCHWSPSIRNREAYRFYVDDKQRLQDLGQDRRFLVEAFKNLPELTTLCIVDAPSSLPENAECRGLNKFRRTTTMRPFFAPTTDAFDSFEPEYCIAQTHVFKTMLAAVAESGITSVTALTTRLRPDSPYHLSPITDLKFKQSTIDKLAVAFRQLNEVKLGFRTRLLRPGRGEDKPQDLERSQKIIKSFAPVIHSATSLSLTFDSSDWSGAMFQTLSSQLDLERLAKLALNGIGTDMTSLVTIICKLRSVSFLTLYGVALTGPNDSWVPILEAIKRLPALQHVHLHYLQISGQRVYFLQQPDSNDNENNLWYSDGPLPEMDHSNGDGWYDAEDYSDDEPPDLVPQENELDDLPDLVSPEDEGQGEDSPQIRKPSPPLPKPKAPVNKCKHFTGKDYKAPGNGAAALPERGYYICLPSVEDIQEQLPRFMKEYNVGGSVQDPMDYNGILNTILGGPVPAGGTVMGGNVITLPPIAVPPNFMPPPFPQNAGGAQGGNAPAGAAPQPNDPGAAFLASLQGIFGAAVNASFPPAPPGAQPPAGDQPQAAGGAPNAQAASQEPQTAAPQSTVPADGAPGQHHESDEWMFEDHENDSEHGWS</sequence>
<accession>A0AAI8YUG3</accession>
<feature type="compositionally biased region" description="Acidic residues" evidence="1">
    <location>
        <begin position="441"/>
        <end position="452"/>
    </location>
</feature>
<name>A0AAI8YUG3_9PEZI</name>
<evidence type="ECO:0000256" key="1">
    <source>
        <dbReference type="SAM" id="MobiDB-lite"/>
    </source>
</evidence>
<dbReference type="AlphaFoldDB" id="A0AAI8YUG3"/>
<proteinExistence type="predicted"/>
<dbReference type="Proteomes" id="UP001296104">
    <property type="component" value="Unassembled WGS sequence"/>
</dbReference>
<feature type="region of interest" description="Disordered" evidence="1">
    <location>
        <begin position="590"/>
        <end position="620"/>
    </location>
</feature>
<feature type="compositionally biased region" description="Polar residues" evidence="1">
    <location>
        <begin position="666"/>
        <end position="678"/>
    </location>
</feature>
<reference evidence="2" key="1">
    <citation type="submission" date="2023-11" db="EMBL/GenBank/DDBJ databases">
        <authorList>
            <person name="Alioto T."/>
            <person name="Alioto T."/>
            <person name="Gomez Garrido J."/>
        </authorList>
    </citation>
    <scope>NUCLEOTIDE SEQUENCE</scope>
</reference>
<feature type="compositionally biased region" description="Acidic residues" evidence="1">
    <location>
        <begin position="459"/>
        <end position="476"/>
    </location>
</feature>
<feature type="compositionally biased region" description="Low complexity" evidence="1">
    <location>
        <begin position="647"/>
        <end position="665"/>
    </location>
</feature>
<feature type="compositionally biased region" description="Basic and acidic residues" evidence="1">
    <location>
        <begin position="686"/>
        <end position="707"/>
    </location>
</feature>
<evidence type="ECO:0000313" key="3">
    <source>
        <dbReference type="Proteomes" id="UP001296104"/>
    </source>
</evidence>
<feature type="region of interest" description="Disordered" evidence="1">
    <location>
        <begin position="635"/>
        <end position="707"/>
    </location>
</feature>
<dbReference type="EMBL" id="CAVMBE010000009">
    <property type="protein sequence ID" value="CAK3884804.1"/>
    <property type="molecule type" value="Genomic_DNA"/>
</dbReference>
<evidence type="ECO:0000313" key="2">
    <source>
        <dbReference type="EMBL" id="CAK3884804.1"/>
    </source>
</evidence>
<organism evidence="2 3">
    <name type="scientific">Lecanosticta acicola</name>
    <dbReference type="NCBI Taxonomy" id="111012"/>
    <lineage>
        <taxon>Eukaryota</taxon>
        <taxon>Fungi</taxon>
        <taxon>Dikarya</taxon>
        <taxon>Ascomycota</taxon>
        <taxon>Pezizomycotina</taxon>
        <taxon>Dothideomycetes</taxon>
        <taxon>Dothideomycetidae</taxon>
        <taxon>Mycosphaerellales</taxon>
        <taxon>Mycosphaerellaceae</taxon>
        <taxon>Lecanosticta</taxon>
    </lineage>
</organism>
<protein>
    <recommendedName>
        <fullName evidence="4">F-box domain-containing protein</fullName>
    </recommendedName>
</protein>
<feature type="compositionally biased region" description="Low complexity" evidence="1">
    <location>
        <begin position="597"/>
        <end position="620"/>
    </location>
</feature>
<feature type="region of interest" description="Disordered" evidence="1">
    <location>
        <begin position="419"/>
        <end position="495"/>
    </location>
</feature>
<dbReference type="CDD" id="cd09917">
    <property type="entry name" value="F-box_SF"/>
    <property type="match status" value="1"/>
</dbReference>
<comment type="caution">
    <text evidence="2">The sequence shown here is derived from an EMBL/GenBank/DDBJ whole genome shotgun (WGS) entry which is preliminary data.</text>
</comment>
<evidence type="ECO:0008006" key="4">
    <source>
        <dbReference type="Google" id="ProtNLM"/>
    </source>
</evidence>
<gene>
    <name evidence="2" type="ORF">LECACI_7A002206</name>
</gene>